<dbReference type="Proteomes" id="UP000830768">
    <property type="component" value="Chromosome 5"/>
</dbReference>
<gene>
    <name evidence="1" type="ORF">LCI18_006760</name>
</gene>
<accession>A0ACD3Z3P3</accession>
<protein>
    <submittedName>
        <fullName evidence="1">Uncharacterized protein</fullName>
    </submittedName>
</protein>
<evidence type="ECO:0000313" key="2">
    <source>
        <dbReference type="Proteomes" id="UP000830768"/>
    </source>
</evidence>
<keyword evidence="2" id="KW-1185">Reference proteome</keyword>
<sequence>MASATPNIPSQYKAAIYDKPGTVSTKIISLDTPEPGPGEVLINLTHSGVCHSDYAVMTNGWKTLPAPTPEGQVGGHEGVGHVVKLGPGAEFTNIKVGDRVGVKWISSACGRCAFCLVQQDSGCLNQKVSGYFTPGTFQQYVLGPAAYVTPIPDGLDSAHAAPMLCAGVTVYSALLRSQTKPGNWVVVSGAGGGLGHLACQIGSRALGMRIIGIDHGSKADMVKSCGAEHFVDMTKFSSDAEIATHVKSLADGLGAHAVIVCTGSAKAYSQAAGFLRFNGSVVCVGVTEGEQAPVAGTNPGSMVVQQHRFIGSAVGNQQEAIEVLGFAARGIANAHVEIKKMDQLTDVLEDIHGGKLQGRVVLDLS</sequence>
<evidence type="ECO:0000313" key="1">
    <source>
        <dbReference type="EMBL" id="UPK95825.1"/>
    </source>
</evidence>
<reference evidence="1" key="1">
    <citation type="submission" date="2021-11" db="EMBL/GenBank/DDBJ databases">
        <title>Fusarium solani-melongenae Genome sequencing and assembly.</title>
        <authorList>
            <person name="Xie S."/>
            <person name="Huang L."/>
            <person name="Zhang X."/>
        </authorList>
    </citation>
    <scope>NUCLEOTIDE SEQUENCE</scope>
    <source>
        <strain evidence="1">CRI 24-3</strain>
    </source>
</reference>
<proteinExistence type="predicted"/>
<dbReference type="EMBL" id="CP090034">
    <property type="protein sequence ID" value="UPK95825.1"/>
    <property type="molecule type" value="Genomic_DNA"/>
</dbReference>
<organism evidence="1 2">
    <name type="scientific">Fusarium solani subsp. cucurbitae</name>
    <name type="common">Neocosmosporum cucurbitae</name>
    <dbReference type="NCBI Taxonomy" id="2747967"/>
    <lineage>
        <taxon>Eukaryota</taxon>
        <taxon>Fungi</taxon>
        <taxon>Dikarya</taxon>
        <taxon>Ascomycota</taxon>
        <taxon>Pezizomycotina</taxon>
        <taxon>Sordariomycetes</taxon>
        <taxon>Hypocreomycetidae</taxon>
        <taxon>Hypocreales</taxon>
        <taxon>Nectriaceae</taxon>
        <taxon>Fusarium</taxon>
        <taxon>Fusarium solani species complex</taxon>
    </lineage>
</organism>
<name>A0ACD3Z3P3_FUSSC</name>